<sequence>MKKATSAKELNVVIVGSQGSHKDLVGNIILGRNAFDAVDATFDCEKGEGEVCERRVTLVQTPGWLRGYQLCDTAELLKTETIFSVTLCPPGLHGFLLVINAELPFKDVYKKTTKEHLEYCFGEKVWDHTVVVFSHRGDIVHETIEDYISKEGAPLQSLLEACGNRYHVLCDDGTDNSTNVRQLFEKIDTMVAENRCYEIESRLIQTVEERRKEVDKKAEELRLQTQQERQRLRRLLSEPKPSLRILMVGWVFSGKSAAGNMILRSEEFHTGERTMKALKQSGEVAGREVVVVDTPGWWKFFPASFIPEVVKTEILEGVSMCSPSPNVILLVVPPDTSFTDEQKRVTEDNMKLFGQSVWRHVILLFTSGDTLGNKTYRATH</sequence>
<dbReference type="InterPro" id="IPR045058">
    <property type="entry name" value="GIMA/IAN/Toc"/>
</dbReference>
<evidence type="ECO:0000256" key="3">
    <source>
        <dbReference type="ARBA" id="ARBA00023134"/>
    </source>
</evidence>
<dbReference type="GO" id="GO:0005525">
    <property type="term" value="F:GTP binding"/>
    <property type="evidence" value="ECO:0007669"/>
    <property type="project" value="UniProtKB-KW"/>
</dbReference>
<dbReference type="FunFam" id="3.40.50.300:FF:001809">
    <property type="entry name" value="Si:ch1073-365p7.2"/>
    <property type="match status" value="1"/>
</dbReference>
<evidence type="ECO:0000256" key="2">
    <source>
        <dbReference type="ARBA" id="ARBA00022741"/>
    </source>
</evidence>
<evidence type="ECO:0000259" key="5">
    <source>
        <dbReference type="PROSITE" id="PS51720"/>
    </source>
</evidence>
<dbReference type="Pfam" id="PF04548">
    <property type="entry name" value="AIG1"/>
    <property type="match status" value="2"/>
</dbReference>
<feature type="domain" description="AIG1-type G" evidence="5">
    <location>
        <begin position="240"/>
        <end position="380"/>
    </location>
</feature>
<dbReference type="Proteomes" id="UP000261360">
    <property type="component" value="Unplaced"/>
</dbReference>
<dbReference type="PROSITE" id="PS51720">
    <property type="entry name" value="G_AIG1"/>
    <property type="match status" value="2"/>
</dbReference>
<evidence type="ECO:0000256" key="4">
    <source>
        <dbReference type="SAM" id="Coils"/>
    </source>
</evidence>
<reference evidence="6" key="1">
    <citation type="submission" date="2025-08" db="UniProtKB">
        <authorList>
            <consortium name="Ensembl"/>
        </authorList>
    </citation>
    <scope>IDENTIFICATION</scope>
</reference>
<comment type="similarity">
    <text evidence="1">Belongs to the TRAFAC class TrmE-Era-EngA-EngB-Septin-like GTPase superfamily. AIG1/Toc34/Toc159-like paraseptin GTPase family. IAN subfamily.</text>
</comment>
<name>A0A3B4XJU1_SERLL</name>
<keyword evidence="4" id="KW-0175">Coiled coil</keyword>
<dbReference type="AlphaFoldDB" id="A0A3B4XJU1"/>
<feature type="domain" description="AIG1-type G" evidence="5">
    <location>
        <begin position="7"/>
        <end position="208"/>
    </location>
</feature>
<dbReference type="Gene3D" id="3.40.50.300">
    <property type="entry name" value="P-loop containing nucleotide triphosphate hydrolases"/>
    <property type="match status" value="2"/>
</dbReference>
<dbReference type="PANTHER" id="PTHR10903">
    <property type="entry name" value="GTPASE, IMAP FAMILY MEMBER-RELATED"/>
    <property type="match status" value="1"/>
</dbReference>
<evidence type="ECO:0000256" key="1">
    <source>
        <dbReference type="ARBA" id="ARBA00008535"/>
    </source>
</evidence>
<dbReference type="SUPFAM" id="SSF52540">
    <property type="entry name" value="P-loop containing nucleoside triphosphate hydrolases"/>
    <property type="match status" value="2"/>
</dbReference>
<protein>
    <submittedName>
        <fullName evidence="6">GTPase IMAP family member 8-like</fullName>
    </submittedName>
</protein>
<keyword evidence="2" id="KW-0547">Nucleotide-binding</keyword>
<dbReference type="GeneTree" id="ENSGT00940000162556"/>
<dbReference type="InterPro" id="IPR027417">
    <property type="entry name" value="P-loop_NTPase"/>
</dbReference>
<proteinExistence type="inferred from homology"/>
<feature type="coiled-coil region" evidence="4">
    <location>
        <begin position="204"/>
        <end position="238"/>
    </location>
</feature>
<accession>A0A3B4XJU1</accession>
<keyword evidence="3" id="KW-0342">GTP-binding</keyword>
<keyword evidence="7" id="KW-1185">Reference proteome</keyword>
<dbReference type="InterPro" id="IPR006703">
    <property type="entry name" value="G_AIG1"/>
</dbReference>
<reference evidence="6" key="2">
    <citation type="submission" date="2025-09" db="UniProtKB">
        <authorList>
            <consortium name="Ensembl"/>
        </authorList>
    </citation>
    <scope>IDENTIFICATION</scope>
</reference>
<dbReference type="PANTHER" id="PTHR10903:SF107">
    <property type="entry name" value="GTPASE IMAP FAMILY MEMBER 4-LIKE-RELATED"/>
    <property type="match status" value="1"/>
</dbReference>
<organism evidence="6 7">
    <name type="scientific">Seriola lalandi dorsalis</name>
    <dbReference type="NCBI Taxonomy" id="1841481"/>
    <lineage>
        <taxon>Eukaryota</taxon>
        <taxon>Metazoa</taxon>
        <taxon>Chordata</taxon>
        <taxon>Craniata</taxon>
        <taxon>Vertebrata</taxon>
        <taxon>Euteleostomi</taxon>
        <taxon>Actinopterygii</taxon>
        <taxon>Neopterygii</taxon>
        <taxon>Teleostei</taxon>
        <taxon>Neoteleostei</taxon>
        <taxon>Acanthomorphata</taxon>
        <taxon>Carangaria</taxon>
        <taxon>Carangiformes</taxon>
        <taxon>Carangidae</taxon>
        <taxon>Seriola</taxon>
    </lineage>
</organism>
<evidence type="ECO:0000313" key="6">
    <source>
        <dbReference type="Ensembl" id="ENSSLDP00000016526.1"/>
    </source>
</evidence>
<dbReference type="Ensembl" id="ENSSLDT00000017123.1">
    <property type="protein sequence ID" value="ENSSLDP00000016526.1"/>
    <property type="gene ID" value="ENSSLDG00000013109.1"/>
</dbReference>
<evidence type="ECO:0000313" key="7">
    <source>
        <dbReference type="Proteomes" id="UP000261360"/>
    </source>
</evidence>